<dbReference type="AlphaFoldDB" id="D8M318"/>
<accession>D8M318</accession>
<keyword evidence="7" id="KW-1185">Reference proteome</keyword>
<reference evidence="6" key="1">
    <citation type="submission" date="2010-02" db="EMBL/GenBank/DDBJ databases">
        <title>Sequencing and annotation of the Blastocystis hominis genome.</title>
        <authorList>
            <person name="Wincker P."/>
        </authorList>
    </citation>
    <scope>NUCLEOTIDE SEQUENCE</scope>
    <source>
        <strain evidence="6">Singapore isolate B</strain>
    </source>
</reference>
<name>D8M318_BLAHO</name>
<dbReference type="CDD" id="cd15571">
    <property type="entry name" value="ePHD"/>
    <property type="match status" value="1"/>
</dbReference>
<dbReference type="Proteomes" id="UP000008312">
    <property type="component" value="Unassembled WGS sequence"/>
</dbReference>
<feature type="compositionally biased region" description="Basic residues" evidence="4">
    <location>
        <begin position="143"/>
        <end position="156"/>
    </location>
</feature>
<evidence type="ECO:0000259" key="5">
    <source>
        <dbReference type="PROSITE" id="PS51805"/>
    </source>
</evidence>
<dbReference type="PROSITE" id="PS51805">
    <property type="entry name" value="EPHD"/>
    <property type="match status" value="1"/>
</dbReference>
<dbReference type="PANTHER" id="PTHR13793">
    <property type="entry name" value="PHD FINGER PROTEINS"/>
    <property type="match status" value="1"/>
</dbReference>
<dbReference type="SMART" id="SM00249">
    <property type="entry name" value="PHD"/>
    <property type="match status" value="1"/>
</dbReference>
<dbReference type="PANTHER" id="PTHR13793:SF107">
    <property type="entry name" value="BROMODOMAIN-CONTAINING PROTEIN HOMOLOG"/>
    <property type="match status" value="1"/>
</dbReference>
<keyword evidence="1" id="KW-0479">Metal-binding</keyword>
<dbReference type="Pfam" id="PF13832">
    <property type="entry name" value="zf-HC5HC2H_2"/>
    <property type="match status" value="1"/>
</dbReference>
<protein>
    <recommendedName>
        <fullName evidence="5">PHD-type domain-containing protein</fullName>
    </recommendedName>
</protein>
<evidence type="ECO:0000313" key="7">
    <source>
        <dbReference type="Proteomes" id="UP000008312"/>
    </source>
</evidence>
<dbReference type="EMBL" id="FN668650">
    <property type="protein sequence ID" value="CBK22741.2"/>
    <property type="molecule type" value="Genomic_DNA"/>
</dbReference>
<dbReference type="InterPro" id="IPR013083">
    <property type="entry name" value="Znf_RING/FYVE/PHD"/>
</dbReference>
<organism evidence="6">
    <name type="scientific">Blastocystis hominis</name>
    <dbReference type="NCBI Taxonomy" id="12968"/>
    <lineage>
        <taxon>Eukaryota</taxon>
        <taxon>Sar</taxon>
        <taxon>Stramenopiles</taxon>
        <taxon>Bigyra</taxon>
        <taxon>Opalozoa</taxon>
        <taxon>Opalinata</taxon>
        <taxon>Blastocystidae</taxon>
        <taxon>Blastocystis</taxon>
    </lineage>
</organism>
<proteinExistence type="predicted"/>
<keyword evidence="2" id="KW-0863">Zinc-finger</keyword>
<dbReference type="OrthoDB" id="20839at2759"/>
<dbReference type="GO" id="GO:0006357">
    <property type="term" value="P:regulation of transcription by RNA polymerase II"/>
    <property type="evidence" value="ECO:0007669"/>
    <property type="project" value="TreeGrafter"/>
</dbReference>
<gene>
    <name evidence="6" type="ORF">GSBLH_T00006503001</name>
</gene>
<dbReference type="GO" id="GO:0008270">
    <property type="term" value="F:zinc ion binding"/>
    <property type="evidence" value="ECO:0007669"/>
    <property type="project" value="UniProtKB-KW"/>
</dbReference>
<dbReference type="InterPro" id="IPR001965">
    <property type="entry name" value="Znf_PHD"/>
</dbReference>
<dbReference type="Gene3D" id="3.30.40.10">
    <property type="entry name" value="Zinc/RING finger domain, C3HC4 (zinc finger)"/>
    <property type="match status" value="1"/>
</dbReference>
<feature type="region of interest" description="Disordered" evidence="4">
    <location>
        <begin position="126"/>
        <end position="169"/>
    </location>
</feature>
<dbReference type="InterPro" id="IPR034732">
    <property type="entry name" value="EPHD"/>
</dbReference>
<sequence length="537" mass="60848">MCSVCSHGRAPSSTYCYICNKPDGAMHCTEDGIFVHLICVFYTPELSLNFTGPEVLVEGINRISRERAQLVCSICGVKGGGCVQCSSRHCSIAYHPYCAQQAGYLLTSDEKGGQFMYLSYCKSHTQKKNDRKPKMNGGNTTTSKKKRRGPNRKRRAKEQEPTGSIPKEILDKLKPEKESVISSDVFWSLIQFYYVVKPNLQNFESFFNFFSAAIPFLRPTSTHSSWLSSQLIAYAQQFLTPSFSLPSEVKLNALRGDTSFIIPSLGTQSHAPPIFEEEEQFFRVSSSSHRATNSSLQKTMQFQGFDINDFADLREAHDWFVDEEFIAWAAKNGVCSNTMFRRAYRQDIPWLLKVNTINPTFSKEQDYSGTFYEKNEFVIVAERRNAKGERIPVGMVHYYLMWYYPCVGKDRDAVRAVYVCTLQKVTPETHAKYIETYGASAEPLTGSVLLSLAFLHGQKCQMTMGCCDSTDNSVSFYTSQEALHADADQSGRFRCEEHSVAAYEFVLSRHSALYFSVQLGFTEFEFKSDERNASFAD</sequence>
<evidence type="ECO:0000256" key="3">
    <source>
        <dbReference type="ARBA" id="ARBA00022833"/>
    </source>
</evidence>
<dbReference type="InterPro" id="IPR050701">
    <property type="entry name" value="Histone_Mod_Regulator"/>
</dbReference>
<feature type="domain" description="PHD-type" evidence="5">
    <location>
        <begin position="13"/>
        <end position="125"/>
    </location>
</feature>
<evidence type="ECO:0000256" key="1">
    <source>
        <dbReference type="ARBA" id="ARBA00022723"/>
    </source>
</evidence>
<evidence type="ECO:0000313" key="6">
    <source>
        <dbReference type="EMBL" id="CBK22741.2"/>
    </source>
</evidence>
<evidence type="ECO:0000256" key="2">
    <source>
        <dbReference type="ARBA" id="ARBA00022771"/>
    </source>
</evidence>
<dbReference type="GeneID" id="24922627"/>
<dbReference type="InParanoid" id="D8M318"/>
<dbReference type="RefSeq" id="XP_012896789.1">
    <property type="nucleotide sequence ID" value="XM_013041335.1"/>
</dbReference>
<evidence type="ECO:0000256" key="4">
    <source>
        <dbReference type="SAM" id="MobiDB-lite"/>
    </source>
</evidence>
<keyword evidence="3" id="KW-0862">Zinc</keyword>